<dbReference type="Gene3D" id="1.20.1250.20">
    <property type="entry name" value="MFS general substrate transporter like domains"/>
    <property type="match status" value="1"/>
</dbReference>
<evidence type="ECO:0000256" key="1">
    <source>
        <dbReference type="ARBA" id="ARBA00022692"/>
    </source>
</evidence>
<accession>Q2CJ19</accession>
<evidence type="ECO:0000313" key="6">
    <source>
        <dbReference type="EMBL" id="EAR52781.1"/>
    </source>
</evidence>
<feature type="transmembrane region" description="Helical" evidence="4">
    <location>
        <begin position="239"/>
        <end position="259"/>
    </location>
</feature>
<name>Q2CJ19_OCEGH</name>
<evidence type="ECO:0000313" key="7">
    <source>
        <dbReference type="Proteomes" id="UP000003635"/>
    </source>
</evidence>
<dbReference type="PROSITE" id="PS50850">
    <property type="entry name" value="MFS"/>
    <property type="match status" value="1"/>
</dbReference>
<keyword evidence="2 4" id="KW-1133">Transmembrane helix</keyword>
<dbReference type="STRING" id="314256.OG2516_01104"/>
<feature type="transmembrane region" description="Helical" evidence="4">
    <location>
        <begin position="81"/>
        <end position="103"/>
    </location>
</feature>
<dbReference type="HOGENOM" id="CLU_001265_63_1_5"/>
<evidence type="ECO:0000256" key="2">
    <source>
        <dbReference type="ARBA" id="ARBA00022989"/>
    </source>
</evidence>
<dbReference type="GO" id="GO:0022857">
    <property type="term" value="F:transmembrane transporter activity"/>
    <property type="evidence" value="ECO:0007669"/>
    <property type="project" value="InterPro"/>
</dbReference>
<dbReference type="AlphaFoldDB" id="Q2CJ19"/>
<feature type="transmembrane region" description="Helical" evidence="4">
    <location>
        <begin position="134"/>
        <end position="153"/>
    </location>
</feature>
<keyword evidence="1 4" id="KW-0812">Transmembrane</keyword>
<reference evidence="6 7" key="1">
    <citation type="journal article" date="2010" name="J. Bacteriol.">
        <title>Genome sequences of Oceanicola granulosus HTCC2516(T) and Oceanicola batsensis HTCC2597(TDelta).</title>
        <authorList>
            <person name="Thrash J.C."/>
            <person name="Cho J.C."/>
            <person name="Vergin K.L."/>
            <person name="Giovannoni S.J."/>
        </authorList>
    </citation>
    <scope>NUCLEOTIDE SEQUENCE [LARGE SCALE GENOMIC DNA]</scope>
    <source>
        <strain evidence="7">ATCC BAA-861 / DSM 15982 / KCTC 12143 / HTCC2516</strain>
    </source>
</reference>
<keyword evidence="7" id="KW-1185">Reference proteome</keyword>
<feature type="transmembrane region" description="Helical" evidence="4">
    <location>
        <begin position="291"/>
        <end position="314"/>
    </location>
</feature>
<feature type="transmembrane region" description="Helical" evidence="4">
    <location>
        <begin position="355"/>
        <end position="374"/>
    </location>
</feature>
<dbReference type="InterPro" id="IPR036259">
    <property type="entry name" value="MFS_trans_sf"/>
</dbReference>
<organism evidence="6 7">
    <name type="scientific">Oceanicola granulosus (strain ATCC BAA-861 / DSM 15982 / KCTC 12143 / HTCC2516)</name>
    <dbReference type="NCBI Taxonomy" id="314256"/>
    <lineage>
        <taxon>Bacteria</taxon>
        <taxon>Pseudomonadati</taxon>
        <taxon>Pseudomonadota</taxon>
        <taxon>Alphaproteobacteria</taxon>
        <taxon>Rhodobacterales</taxon>
        <taxon>Roseobacteraceae</taxon>
        <taxon>Oceanicola</taxon>
    </lineage>
</organism>
<feature type="transmembrane region" description="Helical" evidence="4">
    <location>
        <begin position="326"/>
        <end position="349"/>
    </location>
</feature>
<comment type="caution">
    <text evidence="6">The sequence shown here is derived from an EMBL/GenBank/DDBJ whole genome shotgun (WGS) entry which is preliminary data.</text>
</comment>
<feature type="domain" description="Major facilitator superfamily (MFS) profile" evidence="5">
    <location>
        <begin position="11"/>
        <end position="378"/>
    </location>
</feature>
<dbReference type="EMBL" id="AAOT01000002">
    <property type="protein sequence ID" value="EAR52781.1"/>
    <property type="molecule type" value="Genomic_DNA"/>
</dbReference>
<dbReference type="SUPFAM" id="SSF103473">
    <property type="entry name" value="MFS general substrate transporter"/>
    <property type="match status" value="1"/>
</dbReference>
<gene>
    <name evidence="6" type="ORF">OG2516_01104</name>
</gene>
<keyword evidence="3 4" id="KW-0472">Membrane</keyword>
<dbReference type="eggNOG" id="COG2814">
    <property type="taxonomic scope" value="Bacteria"/>
</dbReference>
<sequence>MSGARRTDWPLEALLWAAGLLAAAQFGKLSLTLAALGARYPEAGGVLPFAVSVVGIVGILLGPVTGGLVTWIGLRRAVLGALLLGAGLSLVQAAELPLWLLLVTRAAEGVSHLALVVALPTLMAEAASDRDRPVVMGFWGTFFGVSFALLALAAPRLVGLGGPGALYAAHGGAMALMAGVLALRLPRLTRRRAEFDLLGEVRTIYGDLRLVAPGLIFGWHALVFIALLTFLPAALGQPWLAVVLPLVSLAGTFGAGVLARRFRPARIAAVAFLVNGVLCVAVLALPGAAVGLVLAMFLVIGVVPGAGFAAIPWLNAAVAQRARANGALAQLGNVGTFSGTPLFALALAMGGGAGLIWLTLAVAVAGFATATLIGRRYPA</sequence>
<protein>
    <submittedName>
        <fullName evidence="6">Probable transporter, Major facilitator superfamily protein (MFS)</fullName>
    </submittedName>
</protein>
<evidence type="ECO:0000256" key="4">
    <source>
        <dbReference type="SAM" id="Phobius"/>
    </source>
</evidence>
<evidence type="ECO:0000256" key="3">
    <source>
        <dbReference type="ARBA" id="ARBA00023136"/>
    </source>
</evidence>
<proteinExistence type="predicted"/>
<feature type="transmembrane region" description="Helical" evidence="4">
    <location>
        <begin position="50"/>
        <end position="74"/>
    </location>
</feature>
<dbReference type="InterPro" id="IPR011701">
    <property type="entry name" value="MFS"/>
</dbReference>
<dbReference type="Pfam" id="PF07690">
    <property type="entry name" value="MFS_1"/>
    <property type="match status" value="1"/>
</dbReference>
<dbReference type="Proteomes" id="UP000003635">
    <property type="component" value="Unassembled WGS sequence"/>
</dbReference>
<feature type="transmembrane region" description="Helical" evidence="4">
    <location>
        <begin position="165"/>
        <end position="183"/>
    </location>
</feature>
<feature type="transmembrane region" description="Helical" evidence="4">
    <location>
        <begin position="210"/>
        <end position="233"/>
    </location>
</feature>
<dbReference type="InterPro" id="IPR020846">
    <property type="entry name" value="MFS_dom"/>
</dbReference>
<feature type="transmembrane region" description="Helical" evidence="4">
    <location>
        <begin position="109"/>
        <end position="127"/>
    </location>
</feature>
<feature type="transmembrane region" description="Helical" evidence="4">
    <location>
        <begin position="266"/>
        <end position="285"/>
    </location>
</feature>
<dbReference type="RefSeq" id="WP_007253753.1">
    <property type="nucleotide sequence ID" value="NZ_CH724107.1"/>
</dbReference>
<evidence type="ECO:0000259" key="5">
    <source>
        <dbReference type="PROSITE" id="PS50850"/>
    </source>
</evidence>